<sequence length="654" mass="71322">MDNFGTKKAIAAVAFAIGSVTIAVIAAPVGVPMAGNILFKDGTNFKPLWTILVSGDPMGGLGRYIAQLFASEHGVPAFMLWLSFVMLIFGLLLLMQHYKKDEQRNVSGGILGDAKLITSMQELHKKNDFWNGKGTPQKAGLVIGNSKKGYLFDSSIPHWAITGKTGSGKSWLVYLQTLHLCMAAGWNLIVTGKNEMLELTGDKALELGYRRIVFDLRGYPGASRFNPIDLISEFAEAGNVGDAQLTARQTAADLVPIGGESNTYFPKAARSALTACLLIVAFANIPRSQKNMATVCDMFNRGTTGDGKDPSAPLKDFIRSSEVGPDHPAYAAAVDFLSDGGVTTAGKNVLSTLKEALSIFNDEGIRRITAASDVSIRDMVREKTVVYMHLLEENAPYMVLMTAFLNQWWRIAQTEADKNGGRLPHETAILGDEWGNLPKVDAMAEIVTLGRSYRLHAYCATQDLKQWQKYSKRGDQNAGRDKILGSMGGKVALALANPDDCQYFTRLAGKRTVRTQNTGTSKQGCGVAASVGSSEAYTERADDLIHEWEWANRAPVKDGAIVIKGAENSKPGREGVFQMPVTYASNTPAGEFFGLGNEQECDAKRMLFRQNAENQAAVCKQDVEIWRVDFDACKSEQTAHAEVVDDEWQAWDGM</sequence>
<keyword evidence="4 7" id="KW-0812">Transmembrane</keyword>
<evidence type="ECO:0000256" key="7">
    <source>
        <dbReference type="SAM" id="Phobius"/>
    </source>
</evidence>
<dbReference type="Pfam" id="PF02534">
    <property type="entry name" value="T4SS-DNA_transf"/>
    <property type="match status" value="1"/>
</dbReference>
<dbReference type="Gene3D" id="3.40.50.300">
    <property type="entry name" value="P-loop containing nucleotide triphosphate hydrolases"/>
    <property type="match status" value="1"/>
</dbReference>
<organism evidence="8 9">
    <name type="scientific">Senegalimassilia faecalis</name>
    <dbReference type="NCBI Taxonomy" id="2509433"/>
    <lineage>
        <taxon>Bacteria</taxon>
        <taxon>Bacillati</taxon>
        <taxon>Actinomycetota</taxon>
        <taxon>Coriobacteriia</taxon>
        <taxon>Coriobacteriales</taxon>
        <taxon>Coriobacteriaceae</taxon>
        <taxon>Senegalimassilia</taxon>
    </lineage>
</organism>
<reference evidence="8 9" key="1">
    <citation type="submission" date="2019-01" db="EMBL/GenBank/DDBJ databases">
        <title>Senegalimassilia sp. nov. KGMB04484 isolated human feces.</title>
        <authorList>
            <person name="Han K.-I."/>
            <person name="Kim J.-S."/>
            <person name="Lee K.C."/>
            <person name="Suh M.K."/>
            <person name="Eom M.K."/>
            <person name="Lee J.H."/>
            <person name="Park S.-H."/>
            <person name="Kang S.W."/>
            <person name="Park J.-E."/>
            <person name="Oh B.S."/>
            <person name="Yu S.Y."/>
            <person name="Choi S.-H."/>
            <person name="Lee D.H."/>
            <person name="Yoon H."/>
            <person name="Kim B.-Y."/>
            <person name="Lee J.H."/>
            <person name="Lee J.-S."/>
        </authorList>
    </citation>
    <scope>NUCLEOTIDE SEQUENCE [LARGE SCALE GENOMIC DNA]</scope>
    <source>
        <strain evidence="8 9">KGMB04484</strain>
    </source>
</reference>
<dbReference type="OrthoDB" id="226701at2"/>
<dbReference type="PANTHER" id="PTHR37937">
    <property type="entry name" value="CONJUGATIVE TRANSFER: DNA TRANSPORT"/>
    <property type="match status" value="1"/>
</dbReference>
<dbReference type="CDD" id="cd01127">
    <property type="entry name" value="TrwB_TraG_TraD_VirD4"/>
    <property type="match status" value="1"/>
</dbReference>
<comment type="subcellular location">
    <subcellularLocation>
        <location evidence="1">Cell membrane</location>
        <topology evidence="1">Multi-pass membrane protein</topology>
    </subcellularLocation>
</comment>
<keyword evidence="3" id="KW-1003">Cell membrane</keyword>
<evidence type="ECO:0008006" key="10">
    <source>
        <dbReference type="Google" id="ProtNLM"/>
    </source>
</evidence>
<name>A0A4Q2K0Q6_9ACTN</name>
<gene>
    <name evidence="8" type="ORF">ET524_04770</name>
</gene>
<evidence type="ECO:0000256" key="2">
    <source>
        <dbReference type="ARBA" id="ARBA00008806"/>
    </source>
</evidence>
<evidence type="ECO:0000256" key="4">
    <source>
        <dbReference type="ARBA" id="ARBA00022692"/>
    </source>
</evidence>
<comment type="caution">
    <text evidence="8">The sequence shown here is derived from an EMBL/GenBank/DDBJ whole genome shotgun (WGS) entry which is preliminary data.</text>
</comment>
<dbReference type="RefSeq" id="WP_129423682.1">
    <property type="nucleotide sequence ID" value="NZ_SDPW01000001.1"/>
</dbReference>
<evidence type="ECO:0000256" key="3">
    <source>
        <dbReference type="ARBA" id="ARBA00022475"/>
    </source>
</evidence>
<dbReference type="Proteomes" id="UP000293345">
    <property type="component" value="Unassembled WGS sequence"/>
</dbReference>
<keyword evidence="5 7" id="KW-1133">Transmembrane helix</keyword>
<feature type="transmembrane region" description="Helical" evidence="7">
    <location>
        <begin position="171"/>
        <end position="189"/>
    </location>
</feature>
<evidence type="ECO:0000313" key="8">
    <source>
        <dbReference type="EMBL" id="RXZ53870.1"/>
    </source>
</evidence>
<evidence type="ECO:0000256" key="1">
    <source>
        <dbReference type="ARBA" id="ARBA00004651"/>
    </source>
</evidence>
<proteinExistence type="inferred from homology"/>
<evidence type="ECO:0000313" key="9">
    <source>
        <dbReference type="Proteomes" id="UP000293345"/>
    </source>
</evidence>
<dbReference type="GO" id="GO:0005886">
    <property type="term" value="C:plasma membrane"/>
    <property type="evidence" value="ECO:0007669"/>
    <property type="project" value="UniProtKB-SubCell"/>
</dbReference>
<keyword evidence="6 7" id="KW-0472">Membrane</keyword>
<accession>A0A4Q2K0Q6</accession>
<feature type="transmembrane region" description="Helical" evidence="7">
    <location>
        <begin position="78"/>
        <end position="95"/>
    </location>
</feature>
<dbReference type="EMBL" id="SDPW01000001">
    <property type="protein sequence ID" value="RXZ53870.1"/>
    <property type="molecule type" value="Genomic_DNA"/>
</dbReference>
<dbReference type="InterPro" id="IPR003688">
    <property type="entry name" value="TraG/VirD4"/>
</dbReference>
<evidence type="ECO:0000256" key="5">
    <source>
        <dbReference type="ARBA" id="ARBA00022989"/>
    </source>
</evidence>
<protein>
    <recommendedName>
        <fullName evidence="10">Type IV secretory system conjugative DNA transfer family protein</fullName>
    </recommendedName>
</protein>
<evidence type="ECO:0000256" key="6">
    <source>
        <dbReference type="ARBA" id="ARBA00023136"/>
    </source>
</evidence>
<dbReference type="PANTHER" id="PTHR37937:SF1">
    <property type="entry name" value="CONJUGATIVE TRANSFER: DNA TRANSPORT"/>
    <property type="match status" value="1"/>
</dbReference>
<comment type="similarity">
    <text evidence="2">Belongs to the VirD4/TraG family.</text>
</comment>
<dbReference type="AlphaFoldDB" id="A0A4Q2K0Q6"/>
<keyword evidence="9" id="KW-1185">Reference proteome</keyword>
<dbReference type="InterPro" id="IPR051539">
    <property type="entry name" value="T4SS-coupling_protein"/>
</dbReference>
<dbReference type="SUPFAM" id="SSF52540">
    <property type="entry name" value="P-loop containing nucleoside triphosphate hydrolases"/>
    <property type="match status" value="1"/>
</dbReference>
<feature type="transmembrane region" description="Helical" evidence="7">
    <location>
        <begin position="12"/>
        <end position="39"/>
    </location>
</feature>
<dbReference type="InterPro" id="IPR027417">
    <property type="entry name" value="P-loop_NTPase"/>
</dbReference>